<dbReference type="Proteomes" id="UP000029868">
    <property type="component" value="Unassembled WGS sequence"/>
</dbReference>
<accession>A0A099L5E3</accession>
<comment type="caution">
    <text evidence="2">The sequence shown here is derived from an EMBL/GenBank/DDBJ whole genome shotgun (WGS) entry which is preliminary data.</text>
</comment>
<sequence length="161" mass="18031">MIFKNSNFSEQAAWISLIFTVFIAIFYTNGLSQLEGDFASNAGAIVGLWGSTIIASIIFAVVAFSLLAFIRKLNGDDEDISLIDERDEVIENKASTWAYYNLSFCIMVMIIHIFCQGVISSYPFFSNVPPLDFLIHGLMFSGILVEFIARASQIYHYRKAA</sequence>
<reference evidence="2 3" key="1">
    <citation type="submission" date="2014-08" db="EMBL/GenBank/DDBJ databases">
        <title>Genomic and Phenotypic Diversity of Colwellia psychrerythraea strains from Disparate Marine Basins.</title>
        <authorList>
            <person name="Techtmann S.M."/>
            <person name="Stelling S.C."/>
            <person name="Utturkar S.M."/>
            <person name="Alshibli N."/>
            <person name="Harris A."/>
            <person name="Brown S.D."/>
            <person name="Hazen T.C."/>
        </authorList>
    </citation>
    <scope>NUCLEOTIDE SEQUENCE [LARGE SCALE GENOMIC DNA]</scope>
    <source>
        <strain evidence="2 3">GAB14E</strain>
    </source>
</reference>
<dbReference type="AlphaFoldDB" id="A0A099L5E3"/>
<dbReference type="OrthoDB" id="6226874at2"/>
<name>A0A099L5E3_COLPS</name>
<evidence type="ECO:0000256" key="1">
    <source>
        <dbReference type="SAM" id="Phobius"/>
    </source>
</evidence>
<protein>
    <submittedName>
        <fullName evidence="2">Uncharacterized protein</fullName>
    </submittedName>
</protein>
<feature type="transmembrane region" description="Helical" evidence="1">
    <location>
        <begin position="12"/>
        <end position="28"/>
    </location>
</feature>
<dbReference type="EMBL" id="JQEC01000002">
    <property type="protein sequence ID" value="KGJ97407.1"/>
    <property type="molecule type" value="Genomic_DNA"/>
</dbReference>
<dbReference type="PATRIC" id="fig|28229.3.peg.149"/>
<evidence type="ECO:0000313" key="2">
    <source>
        <dbReference type="EMBL" id="KGJ97407.1"/>
    </source>
</evidence>
<evidence type="ECO:0000313" key="3">
    <source>
        <dbReference type="Proteomes" id="UP000029868"/>
    </source>
</evidence>
<gene>
    <name evidence="2" type="ORF">GAB14E_0996</name>
</gene>
<proteinExistence type="predicted"/>
<dbReference type="RefSeq" id="WP_033080300.1">
    <property type="nucleotide sequence ID" value="NZ_JQEC01000002.1"/>
</dbReference>
<keyword evidence="1" id="KW-1133">Transmembrane helix</keyword>
<feature type="transmembrane region" description="Helical" evidence="1">
    <location>
        <begin position="98"/>
        <end position="119"/>
    </location>
</feature>
<organism evidence="2 3">
    <name type="scientific">Colwellia psychrerythraea</name>
    <name type="common">Vibrio psychroerythus</name>
    <dbReference type="NCBI Taxonomy" id="28229"/>
    <lineage>
        <taxon>Bacteria</taxon>
        <taxon>Pseudomonadati</taxon>
        <taxon>Pseudomonadota</taxon>
        <taxon>Gammaproteobacteria</taxon>
        <taxon>Alteromonadales</taxon>
        <taxon>Colwelliaceae</taxon>
        <taxon>Colwellia</taxon>
    </lineage>
</organism>
<keyword evidence="1" id="KW-0472">Membrane</keyword>
<feature type="transmembrane region" description="Helical" evidence="1">
    <location>
        <begin position="131"/>
        <end position="149"/>
    </location>
</feature>
<feature type="transmembrane region" description="Helical" evidence="1">
    <location>
        <begin position="48"/>
        <end position="70"/>
    </location>
</feature>
<keyword evidence="1" id="KW-0812">Transmembrane</keyword>